<gene>
    <name evidence="1" type="ORF">P691DRAFT_788889</name>
</gene>
<keyword evidence="2" id="KW-1185">Reference proteome</keyword>
<evidence type="ECO:0000313" key="2">
    <source>
        <dbReference type="Proteomes" id="UP000807342"/>
    </source>
</evidence>
<dbReference type="Proteomes" id="UP000807342">
    <property type="component" value="Unassembled WGS sequence"/>
</dbReference>
<proteinExistence type="predicted"/>
<reference evidence="1" key="1">
    <citation type="submission" date="2020-11" db="EMBL/GenBank/DDBJ databases">
        <authorList>
            <consortium name="DOE Joint Genome Institute"/>
            <person name="Ahrendt S."/>
            <person name="Riley R."/>
            <person name="Andreopoulos W."/>
            <person name="Labutti K."/>
            <person name="Pangilinan J."/>
            <person name="Ruiz-Duenas F.J."/>
            <person name="Barrasa J.M."/>
            <person name="Sanchez-Garcia M."/>
            <person name="Camarero S."/>
            <person name="Miyauchi S."/>
            <person name="Serrano A."/>
            <person name="Linde D."/>
            <person name="Babiker R."/>
            <person name="Drula E."/>
            <person name="Ayuso-Fernandez I."/>
            <person name="Pacheco R."/>
            <person name="Padilla G."/>
            <person name="Ferreira P."/>
            <person name="Barriuso J."/>
            <person name="Kellner H."/>
            <person name="Castanera R."/>
            <person name="Alfaro M."/>
            <person name="Ramirez L."/>
            <person name="Pisabarro A.G."/>
            <person name="Kuo A."/>
            <person name="Tritt A."/>
            <person name="Lipzen A."/>
            <person name="He G."/>
            <person name="Yan M."/>
            <person name="Ng V."/>
            <person name="Cullen D."/>
            <person name="Martin F."/>
            <person name="Rosso M.-N."/>
            <person name="Henrissat B."/>
            <person name="Hibbett D."/>
            <person name="Martinez A.T."/>
            <person name="Grigoriev I.V."/>
        </authorList>
    </citation>
    <scope>NUCLEOTIDE SEQUENCE</scope>
    <source>
        <strain evidence="1">MF-IS2</strain>
    </source>
</reference>
<sequence>MCPKQVYLEVFAHEILYIFLATIYDSPLAHPCKAIYRHLAPLINAKGAILALNLRHRPTNTGYLGYVDQTAPSWRHPRNDPAPPLPAPPDFGSLVLSFWNKGSSRCALTHTFQDTTLTMFGPGSFSSESGVFATQDSDLSDRHIIQDIPSMRSQVLQVSSSLWLQGSLKDLQTELCSMFDEPFSQLRCQLGTVSQDIQGLDNYLSDLQDGVAECSAIQASILKVLGELAVKSVLLIVTECIEGVSDTAKVIDKKVSIGQNQIASLKGDIEGRLSSKISNMEGSVGEGCYGVKEDISAFRMKWLQELEQDRAFSKSLANKVKDVQHKQAIYAEDIAKLIESVKDLEEGVNQQIAGIQGTCESLQQGVNDVLEQMQVGNSLSPGYESGLDVQLKELVYSLKHCTHLGRSAAVVSLKSFVDWFHPSMLSRGFTCKKGPIGGVGVVIVIIYVYCHWFSVADVDDEEHPFLYAFPEL</sequence>
<dbReference type="EMBL" id="MU151558">
    <property type="protein sequence ID" value="KAF9442849.1"/>
    <property type="molecule type" value="Genomic_DNA"/>
</dbReference>
<accession>A0A9P5X1F2</accession>
<name>A0A9P5X1F2_9AGAR</name>
<comment type="caution">
    <text evidence="1">The sequence shown here is derived from an EMBL/GenBank/DDBJ whole genome shotgun (WGS) entry which is preliminary data.</text>
</comment>
<organism evidence="1 2">
    <name type="scientific">Macrolepiota fuliginosa MF-IS2</name>
    <dbReference type="NCBI Taxonomy" id="1400762"/>
    <lineage>
        <taxon>Eukaryota</taxon>
        <taxon>Fungi</taxon>
        <taxon>Dikarya</taxon>
        <taxon>Basidiomycota</taxon>
        <taxon>Agaricomycotina</taxon>
        <taxon>Agaricomycetes</taxon>
        <taxon>Agaricomycetidae</taxon>
        <taxon>Agaricales</taxon>
        <taxon>Agaricineae</taxon>
        <taxon>Agaricaceae</taxon>
        <taxon>Macrolepiota</taxon>
    </lineage>
</organism>
<evidence type="ECO:0000313" key="1">
    <source>
        <dbReference type="EMBL" id="KAF9442849.1"/>
    </source>
</evidence>
<dbReference type="AlphaFoldDB" id="A0A9P5X1F2"/>
<protein>
    <submittedName>
        <fullName evidence="1">Uncharacterized protein</fullName>
    </submittedName>
</protein>